<dbReference type="NCBIfam" id="TIGR02937">
    <property type="entry name" value="sigma70-ECF"/>
    <property type="match status" value="1"/>
</dbReference>
<dbReference type="Pfam" id="PF08281">
    <property type="entry name" value="Sigma70_r4_2"/>
    <property type="match status" value="1"/>
</dbReference>
<dbReference type="InterPro" id="IPR013325">
    <property type="entry name" value="RNA_pol_sigma_r2"/>
</dbReference>
<evidence type="ECO:0000256" key="3">
    <source>
        <dbReference type="ARBA" id="ARBA00023082"/>
    </source>
</evidence>
<dbReference type="PRINTS" id="PR00038">
    <property type="entry name" value="HTHLUXR"/>
</dbReference>
<keyword evidence="3" id="KW-0731">Sigma factor</keyword>
<keyword evidence="4" id="KW-0804">Transcription</keyword>
<dbReference type="InterPro" id="IPR013324">
    <property type="entry name" value="RNA_pol_sigma_r3/r4-like"/>
</dbReference>
<dbReference type="NCBIfam" id="TIGR02985">
    <property type="entry name" value="Sig70_bacteroi1"/>
    <property type="match status" value="1"/>
</dbReference>
<protein>
    <submittedName>
        <fullName evidence="6">RNA polymerase sigma-70 factor</fullName>
    </submittedName>
</protein>
<dbReference type="SUPFAM" id="SSF88659">
    <property type="entry name" value="Sigma3 and sigma4 domains of RNA polymerase sigma factors"/>
    <property type="match status" value="1"/>
</dbReference>
<dbReference type="PANTHER" id="PTHR43133:SF46">
    <property type="entry name" value="RNA POLYMERASE SIGMA-70 FACTOR ECF SUBFAMILY"/>
    <property type="match status" value="1"/>
</dbReference>
<name>A0ABV2T1W8_9BACT</name>
<dbReference type="InterPro" id="IPR000792">
    <property type="entry name" value="Tscrpt_reg_LuxR_C"/>
</dbReference>
<dbReference type="Gene3D" id="1.10.10.10">
    <property type="entry name" value="Winged helix-like DNA-binding domain superfamily/Winged helix DNA-binding domain"/>
    <property type="match status" value="1"/>
</dbReference>
<dbReference type="SMART" id="SM00421">
    <property type="entry name" value="HTH_LUXR"/>
    <property type="match status" value="1"/>
</dbReference>
<reference evidence="6 7" key="1">
    <citation type="submission" date="2024-06" db="EMBL/GenBank/DDBJ databases">
        <title>Chitinophaga defluvii sp. nov., isolated from municipal sewage.</title>
        <authorList>
            <person name="Zhang L."/>
        </authorList>
    </citation>
    <scope>NUCLEOTIDE SEQUENCE [LARGE SCALE GENOMIC DNA]</scope>
    <source>
        <strain evidence="6 7">H8</strain>
    </source>
</reference>
<evidence type="ECO:0000256" key="2">
    <source>
        <dbReference type="ARBA" id="ARBA00023015"/>
    </source>
</evidence>
<dbReference type="Gene3D" id="1.10.1740.10">
    <property type="match status" value="1"/>
</dbReference>
<dbReference type="InterPro" id="IPR013249">
    <property type="entry name" value="RNA_pol_sigma70_r4_t2"/>
</dbReference>
<feature type="domain" description="HTH luxR-type" evidence="5">
    <location>
        <begin position="148"/>
        <end position="175"/>
    </location>
</feature>
<dbReference type="CDD" id="cd06171">
    <property type="entry name" value="Sigma70_r4"/>
    <property type="match status" value="1"/>
</dbReference>
<dbReference type="InterPro" id="IPR014284">
    <property type="entry name" value="RNA_pol_sigma-70_dom"/>
</dbReference>
<comment type="similarity">
    <text evidence="1">Belongs to the sigma-70 factor family. ECF subfamily.</text>
</comment>
<evidence type="ECO:0000256" key="4">
    <source>
        <dbReference type="ARBA" id="ARBA00023163"/>
    </source>
</evidence>
<evidence type="ECO:0000313" key="6">
    <source>
        <dbReference type="EMBL" id="MET6997020.1"/>
    </source>
</evidence>
<dbReference type="PANTHER" id="PTHR43133">
    <property type="entry name" value="RNA POLYMERASE ECF-TYPE SIGMA FACTO"/>
    <property type="match status" value="1"/>
</dbReference>
<accession>A0ABV2T1W8</accession>
<dbReference type="InterPro" id="IPR007627">
    <property type="entry name" value="RNA_pol_sigma70_r2"/>
</dbReference>
<dbReference type="PROSITE" id="PS00622">
    <property type="entry name" value="HTH_LUXR_1"/>
    <property type="match status" value="1"/>
</dbReference>
<sequence length="187" mass="21866">MAIEKKQEESILMHLLAKDSEYAFKLLYEQYSNRIYKLAIRYLKSPVLAQEIVQDVFLKLWFERKNMNADRPVEAWLITVAKNKLINQFKKLAREWNKRNAYTTESGSSKADGETKLIHAEFEREFNSIINELPQQQKLILHFAKDEGMSYNEIASRLNISPLTVKTHMARALDKIRKSLKQYGAGL</sequence>
<dbReference type="Proteomes" id="UP001549749">
    <property type="component" value="Unassembled WGS sequence"/>
</dbReference>
<comment type="caution">
    <text evidence="6">The sequence shown here is derived from an EMBL/GenBank/DDBJ whole genome shotgun (WGS) entry which is preliminary data.</text>
</comment>
<dbReference type="InterPro" id="IPR014327">
    <property type="entry name" value="RNA_pol_sigma70_bacteroid"/>
</dbReference>
<gene>
    <name evidence="6" type="ORF">ABR189_06555</name>
</gene>
<dbReference type="Pfam" id="PF04542">
    <property type="entry name" value="Sigma70_r2"/>
    <property type="match status" value="1"/>
</dbReference>
<dbReference type="EMBL" id="JBEXAC010000001">
    <property type="protein sequence ID" value="MET6997020.1"/>
    <property type="molecule type" value="Genomic_DNA"/>
</dbReference>
<proteinExistence type="inferred from homology"/>
<keyword evidence="2" id="KW-0805">Transcription regulation</keyword>
<evidence type="ECO:0000313" key="7">
    <source>
        <dbReference type="Proteomes" id="UP001549749"/>
    </source>
</evidence>
<evidence type="ECO:0000259" key="5">
    <source>
        <dbReference type="PROSITE" id="PS00622"/>
    </source>
</evidence>
<dbReference type="InterPro" id="IPR039425">
    <property type="entry name" value="RNA_pol_sigma-70-like"/>
</dbReference>
<dbReference type="RefSeq" id="WP_354659661.1">
    <property type="nucleotide sequence ID" value="NZ_JBEXAC010000001.1"/>
</dbReference>
<dbReference type="SUPFAM" id="SSF88946">
    <property type="entry name" value="Sigma2 domain of RNA polymerase sigma factors"/>
    <property type="match status" value="1"/>
</dbReference>
<organism evidence="6 7">
    <name type="scientific">Chitinophaga defluvii</name>
    <dbReference type="NCBI Taxonomy" id="3163343"/>
    <lineage>
        <taxon>Bacteria</taxon>
        <taxon>Pseudomonadati</taxon>
        <taxon>Bacteroidota</taxon>
        <taxon>Chitinophagia</taxon>
        <taxon>Chitinophagales</taxon>
        <taxon>Chitinophagaceae</taxon>
        <taxon>Chitinophaga</taxon>
    </lineage>
</organism>
<keyword evidence="7" id="KW-1185">Reference proteome</keyword>
<evidence type="ECO:0000256" key="1">
    <source>
        <dbReference type="ARBA" id="ARBA00010641"/>
    </source>
</evidence>
<dbReference type="InterPro" id="IPR036388">
    <property type="entry name" value="WH-like_DNA-bd_sf"/>
</dbReference>